<evidence type="ECO:0000256" key="11">
    <source>
        <dbReference type="RuleBase" id="RU361221"/>
    </source>
</evidence>
<feature type="transmembrane region" description="Helical" evidence="11">
    <location>
        <begin position="309"/>
        <end position="328"/>
    </location>
</feature>
<dbReference type="SUPFAM" id="SSF81340">
    <property type="entry name" value="Clc chloride channel"/>
    <property type="match status" value="1"/>
</dbReference>
<proteinExistence type="inferred from homology"/>
<evidence type="ECO:0000256" key="9">
    <source>
        <dbReference type="ARBA" id="ARBA00023214"/>
    </source>
</evidence>
<dbReference type="GO" id="GO:0005254">
    <property type="term" value="F:chloride channel activity"/>
    <property type="evidence" value="ECO:0007669"/>
    <property type="project" value="UniProtKB-UniRule"/>
</dbReference>
<evidence type="ECO:0000256" key="8">
    <source>
        <dbReference type="ARBA" id="ARBA00023136"/>
    </source>
</evidence>
<dbReference type="CDD" id="cd04591">
    <property type="entry name" value="CBS_pair_voltage-gated_CLC_euk_bac"/>
    <property type="match status" value="1"/>
</dbReference>
<evidence type="ECO:0000256" key="6">
    <source>
        <dbReference type="ARBA" id="ARBA00023065"/>
    </source>
</evidence>
<feature type="transmembrane region" description="Helical" evidence="11">
    <location>
        <begin position="70"/>
        <end position="95"/>
    </location>
</feature>
<evidence type="ECO:0000256" key="7">
    <source>
        <dbReference type="ARBA" id="ARBA00023122"/>
    </source>
</evidence>
<gene>
    <name evidence="14" type="ORF">C1SCF055_LOCUS25246</name>
</gene>
<name>A0A9P1CWF7_9DINO</name>
<sequence>MVVPGTKRYLSRIAVQPRVYSHFLSAPAGTESIGYGINESAQHIDYFDRIGLFSKSFTQSIWLSFGAMRWLLLVAIGLGAGLVAVAVELSLHYLLEEKIKLIDFVGRSTDSIGAQYLADIGFCLCSAAIAGILVCFVEVLAAGSGIPEIKCFLNGIHLPKLVSPKTLFAKAVGIVFSVVAGLPCGKEGPMIHSGAIVGAMATFFNLERRLRPLNLDVEARDFVAAGAAAGVSAAFGAPIGAVLFAVEEGASHMTPRILTQLFVSSSVATLVTRLTLGPIISNHPWTLLGTGVPVSFGRFTEVSYNIVEMFIFALIGILCGLLGALFNHMNGLLSRWRKRRIGPTGCKRFLEVLCVTFIIASLKFWVPAVFLAIKGQGWQPMIFDELSETQQLWLEGGQKSIRDLFHNDVDKAFDEYGLLILFALFNLMTTCWTFGLGVPAGLFVPSLLSGAVIGRFVGEVLHLLHSQTTTSTTTVAMATGTATLAVGGPAHPGIYALVGACAMLAGVGRITISLAMILTEATGTGIFGLPIFMVVVIATWVGDVFTRGIYDLHIIELKQIPLLEQSPADVMVRYAVKDIMASEVVCLQAVEKVQRIVDILGSCHHNGFPVLENGTKKMEGLIERGFLHLLLARGHYYGMFQDDPDAPLGSLVPFEAIAWPNIHSYPDLKTLRKKLSAPDRQKYMDLRPYASCNGYSILPQASMASAFMLFRQMGLRHLPVVDSDGDLCGIITRKDLILMEEDEHGEMVQRSQPKLSPDTGWSLRKSEMYYDGSASELVLDSAAASALDSEDTELSEELSMPAVVVEPNDGAPQSSDSDATDKDFEVQSHGGMGGMGA</sequence>
<keyword evidence="7 10" id="KW-0129">CBS domain</keyword>
<feature type="transmembrane region" description="Helical" evidence="11">
    <location>
        <begin position="494"/>
        <end position="518"/>
    </location>
</feature>
<dbReference type="EMBL" id="CAMXCT030002565">
    <property type="protein sequence ID" value="CAL4786306.1"/>
    <property type="molecule type" value="Genomic_DNA"/>
</dbReference>
<keyword evidence="5 11" id="KW-1133">Transmembrane helix</keyword>
<evidence type="ECO:0000259" key="13">
    <source>
        <dbReference type="PROSITE" id="PS51371"/>
    </source>
</evidence>
<evidence type="ECO:0000256" key="1">
    <source>
        <dbReference type="ARBA" id="ARBA00004141"/>
    </source>
</evidence>
<comment type="caution">
    <text evidence="11">Lacks conserved residue(s) required for the propagation of feature annotation.</text>
</comment>
<keyword evidence="3 11" id="KW-0812">Transmembrane</keyword>
<keyword evidence="2 11" id="KW-0813">Transport</keyword>
<dbReference type="InterPro" id="IPR046342">
    <property type="entry name" value="CBS_dom_sf"/>
</dbReference>
<feature type="transmembrane region" description="Helical" evidence="11">
    <location>
        <begin position="349"/>
        <end position="373"/>
    </location>
</feature>
<dbReference type="InterPro" id="IPR000644">
    <property type="entry name" value="CBS_dom"/>
</dbReference>
<feature type="transmembrane region" description="Helical" evidence="11">
    <location>
        <begin position="525"/>
        <end position="542"/>
    </location>
</feature>
<dbReference type="PRINTS" id="PR00762">
    <property type="entry name" value="CLCHANNEL"/>
</dbReference>
<evidence type="ECO:0000256" key="10">
    <source>
        <dbReference type="PROSITE-ProRule" id="PRU00703"/>
    </source>
</evidence>
<dbReference type="Gene3D" id="3.10.580.10">
    <property type="entry name" value="CBS-domain"/>
    <property type="match status" value="1"/>
</dbReference>
<evidence type="ECO:0000256" key="12">
    <source>
        <dbReference type="SAM" id="MobiDB-lite"/>
    </source>
</evidence>
<dbReference type="SMART" id="SM00116">
    <property type="entry name" value="CBS"/>
    <property type="match status" value="2"/>
</dbReference>
<reference evidence="14" key="1">
    <citation type="submission" date="2022-10" db="EMBL/GenBank/DDBJ databases">
        <authorList>
            <person name="Chen Y."/>
            <person name="Dougan E. K."/>
            <person name="Chan C."/>
            <person name="Rhodes N."/>
            <person name="Thang M."/>
        </authorList>
    </citation>
    <scope>NUCLEOTIDE SEQUENCE</scope>
</reference>
<evidence type="ECO:0000313" key="14">
    <source>
        <dbReference type="EMBL" id="CAI3998994.1"/>
    </source>
</evidence>
<dbReference type="PANTHER" id="PTHR11689">
    <property type="entry name" value="CHLORIDE CHANNEL PROTEIN CLC FAMILY MEMBER"/>
    <property type="match status" value="1"/>
</dbReference>
<evidence type="ECO:0000256" key="2">
    <source>
        <dbReference type="ARBA" id="ARBA00022448"/>
    </source>
</evidence>
<evidence type="ECO:0000256" key="5">
    <source>
        <dbReference type="ARBA" id="ARBA00022989"/>
    </source>
</evidence>
<dbReference type="InterPro" id="IPR014743">
    <property type="entry name" value="Cl-channel_core"/>
</dbReference>
<dbReference type="Pfam" id="PF00571">
    <property type="entry name" value="CBS"/>
    <property type="match status" value="1"/>
</dbReference>
<dbReference type="SUPFAM" id="SSF54631">
    <property type="entry name" value="CBS-domain pair"/>
    <property type="match status" value="1"/>
</dbReference>
<keyword evidence="9 11" id="KW-0868">Chloride</keyword>
<dbReference type="InterPro" id="IPR051280">
    <property type="entry name" value="Cl-channel/antiporter"/>
</dbReference>
<dbReference type="AlphaFoldDB" id="A0A9P1CWF7"/>
<dbReference type="EMBL" id="CAMXCT020002565">
    <property type="protein sequence ID" value="CAL1152369.1"/>
    <property type="molecule type" value="Genomic_DNA"/>
</dbReference>
<evidence type="ECO:0000313" key="15">
    <source>
        <dbReference type="EMBL" id="CAL1152369.1"/>
    </source>
</evidence>
<feature type="transmembrane region" description="Helical" evidence="11">
    <location>
        <begin position="116"/>
        <end position="142"/>
    </location>
</feature>
<accession>A0A9P1CWF7</accession>
<comment type="subcellular location">
    <subcellularLocation>
        <location evidence="1 11">Membrane</location>
        <topology evidence="1 11">Multi-pass membrane protein</topology>
    </subcellularLocation>
</comment>
<feature type="region of interest" description="Disordered" evidence="12">
    <location>
        <begin position="788"/>
        <end position="837"/>
    </location>
</feature>
<dbReference type="GO" id="GO:0016020">
    <property type="term" value="C:membrane"/>
    <property type="evidence" value="ECO:0007669"/>
    <property type="project" value="UniProtKB-SubCell"/>
</dbReference>
<feature type="domain" description="CBS" evidence="13">
    <location>
        <begin position="686"/>
        <end position="747"/>
    </location>
</feature>
<dbReference type="Gene3D" id="1.10.3080.10">
    <property type="entry name" value="Clc chloride channel"/>
    <property type="match status" value="1"/>
</dbReference>
<dbReference type="InterPro" id="IPR001807">
    <property type="entry name" value="ClC"/>
</dbReference>
<evidence type="ECO:0000256" key="3">
    <source>
        <dbReference type="ARBA" id="ARBA00022692"/>
    </source>
</evidence>
<organism evidence="14">
    <name type="scientific">Cladocopium goreaui</name>
    <dbReference type="NCBI Taxonomy" id="2562237"/>
    <lineage>
        <taxon>Eukaryota</taxon>
        <taxon>Sar</taxon>
        <taxon>Alveolata</taxon>
        <taxon>Dinophyceae</taxon>
        <taxon>Suessiales</taxon>
        <taxon>Symbiodiniaceae</taxon>
        <taxon>Cladocopium</taxon>
    </lineage>
</organism>
<dbReference type="PANTHER" id="PTHR11689:SF136">
    <property type="entry name" value="H(+)_CL(-) EXCHANGE TRANSPORTER 7"/>
    <property type="match status" value="1"/>
</dbReference>
<feature type="transmembrane region" description="Helical" evidence="11">
    <location>
        <begin position="222"/>
        <end position="246"/>
    </location>
</feature>
<evidence type="ECO:0000313" key="16">
    <source>
        <dbReference type="Proteomes" id="UP001152797"/>
    </source>
</evidence>
<keyword evidence="6 11" id="KW-0406">Ion transport</keyword>
<keyword evidence="16" id="KW-1185">Reference proteome</keyword>
<dbReference type="Pfam" id="PF00654">
    <property type="entry name" value="Voltage_CLC"/>
    <property type="match status" value="1"/>
</dbReference>
<feature type="transmembrane region" description="Helical" evidence="11">
    <location>
        <begin position="442"/>
        <end position="464"/>
    </location>
</feature>
<keyword evidence="8 11" id="KW-0472">Membrane</keyword>
<dbReference type="Proteomes" id="UP001152797">
    <property type="component" value="Unassembled WGS sequence"/>
</dbReference>
<dbReference type="OrthoDB" id="428525at2759"/>
<comment type="similarity">
    <text evidence="11">Belongs to the chloride channel (TC 2.A.49) family.</text>
</comment>
<dbReference type="FunFam" id="1.10.3080.10:FF:000014">
    <property type="entry name" value="Chloride channel protein"/>
    <property type="match status" value="1"/>
</dbReference>
<dbReference type="PROSITE" id="PS51371">
    <property type="entry name" value="CBS"/>
    <property type="match status" value="1"/>
</dbReference>
<evidence type="ECO:0000256" key="4">
    <source>
        <dbReference type="ARBA" id="ARBA00022737"/>
    </source>
</evidence>
<reference evidence="15" key="2">
    <citation type="submission" date="2024-04" db="EMBL/GenBank/DDBJ databases">
        <authorList>
            <person name="Chen Y."/>
            <person name="Shah S."/>
            <person name="Dougan E. K."/>
            <person name="Thang M."/>
            <person name="Chan C."/>
        </authorList>
    </citation>
    <scope>NUCLEOTIDE SEQUENCE [LARGE SCALE GENOMIC DNA]</scope>
</reference>
<feature type="transmembrane region" description="Helical" evidence="11">
    <location>
        <begin position="416"/>
        <end position="435"/>
    </location>
</feature>
<comment type="caution">
    <text evidence="14">The sequence shown here is derived from an EMBL/GenBank/DDBJ whole genome shotgun (WGS) entry which is preliminary data.</text>
</comment>
<keyword evidence="4" id="KW-0677">Repeat</keyword>
<protein>
    <recommendedName>
        <fullName evidence="11">Chloride channel protein</fullName>
    </recommendedName>
</protein>
<dbReference type="EMBL" id="CAMXCT010002565">
    <property type="protein sequence ID" value="CAI3998994.1"/>
    <property type="molecule type" value="Genomic_DNA"/>
</dbReference>